<keyword evidence="4 5" id="KW-0067">ATP-binding</keyword>
<dbReference type="Pfam" id="PF00069">
    <property type="entry name" value="Pkinase"/>
    <property type="match status" value="1"/>
</dbReference>
<dbReference type="InterPro" id="IPR011009">
    <property type="entry name" value="Kinase-like_dom_sf"/>
</dbReference>
<dbReference type="PROSITE" id="PS00108">
    <property type="entry name" value="PROTEIN_KINASE_ST"/>
    <property type="match status" value="1"/>
</dbReference>
<dbReference type="PROSITE" id="PS00107">
    <property type="entry name" value="PROTEIN_KINASE_ATP"/>
    <property type="match status" value="1"/>
</dbReference>
<dbReference type="InterPro" id="IPR000719">
    <property type="entry name" value="Prot_kinase_dom"/>
</dbReference>
<name>A0A813AY09_9DINO</name>
<feature type="compositionally biased region" description="Polar residues" evidence="7">
    <location>
        <begin position="140"/>
        <end position="153"/>
    </location>
</feature>
<comment type="caution">
    <text evidence="9">The sequence shown here is derived from an EMBL/GenBank/DDBJ whole genome shotgun (WGS) entry which is preliminary data.</text>
</comment>
<reference evidence="9" key="1">
    <citation type="submission" date="2021-02" db="EMBL/GenBank/DDBJ databases">
        <authorList>
            <person name="Dougan E. K."/>
            <person name="Rhodes N."/>
            <person name="Thang M."/>
            <person name="Chan C."/>
        </authorList>
    </citation>
    <scope>NUCLEOTIDE SEQUENCE</scope>
</reference>
<evidence type="ECO:0000313" key="9">
    <source>
        <dbReference type="EMBL" id="CAE7881271.1"/>
    </source>
</evidence>
<organism evidence="9 10">
    <name type="scientific">Symbiodinium necroappetens</name>
    <dbReference type="NCBI Taxonomy" id="1628268"/>
    <lineage>
        <taxon>Eukaryota</taxon>
        <taxon>Sar</taxon>
        <taxon>Alveolata</taxon>
        <taxon>Dinophyceae</taxon>
        <taxon>Suessiales</taxon>
        <taxon>Symbiodiniaceae</taxon>
        <taxon>Symbiodinium</taxon>
    </lineage>
</organism>
<evidence type="ECO:0000313" key="10">
    <source>
        <dbReference type="Proteomes" id="UP000601435"/>
    </source>
</evidence>
<dbReference type="PANTHER" id="PTHR48016:SF56">
    <property type="entry name" value="MAPKK KINASE"/>
    <property type="match status" value="1"/>
</dbReference>
<keyword evidence="2 5" id="KW-0547">Nucleotide-binding</keyword>
<evidence type="ECO:0000256" key="2">
    <source>
        <dbReference type="ARBA" id="ARBA00022741"/>
    </source>
</evidence>
<dbReference type="Proteomes" id="UP000601435">
    <property type="component" value="Unassembled WGS sequence"/>
</dbReference>
<dbReference type="InterPro" id="IPR008271">
    <property type="entry name" value="Ser/Thr_kinase_AS"/>
</dbReference>
<evidence type="ECO:0000259" key="8">
    <source>
        <dbReference type="PROSITE" id="PS50011"/>
    </source>
</evidence>
<dbReference type="PANTHER" id="PTHR48016">
    <property type="entry name" value="MAP KINASE KINASE KINASE SSK2-RELATED-RELATED"/>
    <property type="match status" value="1"/>
</dbReference>
<feature type="domain" description="Protein kinase" evidence="8">
    <location>
        <begin position="181"/>
        <end position="443"/>
    </location>
</feature>
<keyword evidence="1" id="KW-0808">Transferase</keyword>
<evidence type="ECO:0000256" key="3">
    <source>
        <dbReference type="ARBA" id="ARBA00022777"/>
    </source>
</evidence>
<evidence type="ECO:0000256" key="6">
    <source>
        <dbReference type="RuleBase" id="RU000304"/>
    </source>
</evidence>
<dbReference type="GO" id="GO:0004674">
    <property type="term" value="F:protein serine/threonine kinase activity"/>
    <property type="evidence" value="ECO:0007669"/>
    <property type="project" value="UniProtKB-KW"/>
</dbReference>
<evidence type="ECO:0000256" key="1">
    <source>
        <dbReference type="ARBA" id="ARBA00022679"/>
    </source>
</evidence>
<dbReference type="InterPro" id="IPR050538">
    <property type="entry name" value="MAP_kinase_kinase_kinase"/>
</dbReference>
<proteinExistence type="inferred from homology"/>
<feature type="region of interest" description="Disordered" evidence="7">
    <location>
        <begin position="1"/>
        <end position="175"/>
    </location>
</feature>
<dbReference type="OrthoDB" id="2914378at2759"/>
<dbReference type="EMBL" id="CAJNJA010064030">
    <property type="protein sequence ID" value="CAE7881271.1"/>
    <property type="molecule type" value="Genomic_DNA"/>
</dbReference>
<feature type="compositionally biased region" description="Polar residues" evidence="7">
    <location>
        <begin position="162"/>
        <end position="171"/>
    </location>
</feature>
<dbReference type="Gene3D" id="1.10.510.10">
    <property type="entry name" value="Transferase(Phosphotransferase) domain 1"/>
    <property type="match status" value="1"/>
</dbReference>
<accession>A0A813AY09</accession>
<feature type="binding site" evidence="5">
    <location>
        <position position="211"/>
    </location>
    <ligand>
        <name>ATP</name>
        <dbReference type="ChEBI" id="CHEBI:30616"/>
    </ligand>
</feature>
<keyword evidence="6" id="KW-0723">Serine/threonine-protein kinase</keyword>
<feature type="compositionally biased region" description="Polar residues" evidence="7">
    <location>
        <begin position="43"/>
        <end position="53"/>
    </location>
</feature>
<evidence type="ECO:0000256" key="7">
    <source>
        <dbReference type="SAM" id="MobiDB-lite"/>
    </source>
</evidence>
<keyword evidence="10" id="KW-1185">Reference proteome</keyword>
<keyword evidence="3" id="KW-0418">Kinase</keyword>
<evidence type="ECO:0000256" key="4">
    <source>
        <dbReference type="ARBA" id="ARBA00022840"/>
    </source>
</evidence>
<dbReference type="InterPro" id="IPR017441">
    <property type="entry name" value="Protein_kinase_ATP_BS"/>
</dbReference>
<dbReference type="SUPFAM" id="SSF56112">
    <property type="entry name" value="Protein kinase-like (PK-like)"/>
    <property type="match status" value="1"/>
</dbReference>
<dbReference type="GO" id="GO:0005524">
    <property type="term" value="F:ATP binding"/>
    <property type="evidence" value="ECO:0007669"/>
    <property type="project" value="UniProtKB-UniRule"/>
</dbReference>
<dbReference type="SMART" id="SM00220">
    <property type="entry name" value="S_TKc"/>
    <property type="match status" value="1"/>
</dbReference>
<feature type="compositionally biased region" description="Basic and acidic residues" evidence="7">
    <location>
        <begin position="118"/>
        <end position="137"/>
    </location>
</feature>
<gene>
    <name evidence="9" type="primary">MAPKKK3</name>
    <name evidence="9" type="ORF">SNEC2469_LOCUS28941</name>
</gene>
<evidence type="ECO:0000256" key="5">
    <source>
        <dbReference type="PROSITE-ProRule" id="PRU10141"/>
    </source>
</evidence>
<dbReference type="AlphaFoldDB" id="A0A813AY09"/>
<comment type="similarity">
    <text evidence="6">Belongs to the protein kinase superfamily.</text>
</comment>
<dbReference type="PROSITE" id="PS50011">
    <property type="entry name" value="PROTEIN_KINASE_DOM"/>
    <property type="match status" value="1"/>
</dbReference>
<sequence>MERASSLPSLRLPAVKAGDQQRPILLGNCRPALGLHDPHEAASKSNSATSSMRVSPKLSPLSPPKKERRARRTKTCPSLEVEAAAARQELEEPSPPEVFVRRRQRTKTCPSHALQNIAEDREATTESIRLESQEKVQAHRPSNPTSPRTSESGSLPEAYASAVQTPSTTASLPGMPNIKSWRCGSTIGQGSYGTVCRALDTENGFIFCVKKSVVTEDDEEGQRYIQKLREELDILRSLRHPNIICCYGHEYCSDTLYIFMEFAEGGSLATMLKEFGALDGLLLRNTVLGMLQGLAYLHTRSPVVVHRDIKSANVLLDLDFNVKLADFGCSKRCQEDLTTTFRATGSLLWMAPEVVLGTTGFGRKADIWSFGCTVLEAMTAEPPWGKGAIDGAPAAMRKIGYSTDTPPIPEGTSSGLLALLQSCFQRSADLRPTATELLSCEYFMPPVKDRRRHYESRVAWT</sequence>
<protein>
    <submittedName>
        <fullName evidence="9">MAPKKK3 protein</fullName>
    </submittedName>
</protein>
<dbReference type="CDD" id="cd06606">
    <property type="entry name" value="STKc_MAPKKK"/>
    <property type="match status" value="1"/>
</dbReference>